<dbReference type="Proteomes" id="UP000479000">
    <property type="component" value="Unassembled WGS sequence"/>
</dbReference>
<accession>A0A6H5HEK8</accession>
<keyword evidence="2" id="KW-1185">Reference proteome</keyword>
<proteinExistence type="predicted"/>
<reference evidence="1 2" key="1">
    <citation type="submission" date="2020-02" db="EMBL/GenBank/DDBJ databases">
        <authorList>
            <person name="Ferguson B K."/>
        </authorList>
    </citation>
    <scope>NUCLEOTIDE SEQUENCE [LARGE SCALE GENOMIC DNA]</scope>
</reference>
<organism evidence="1 2">
    <name type="scientific">Nesidiocoris tenuis</name>
    <dbReference type="NCBI Taxonomy" id="355587"/>
    <lineage>
        <taxon>Eukaryota</taxon>
        <taxon>Metazoa</taxon>
        <taxon>Ecdysozoa</taxon>
        <taxon>Arthropoda</taxon>
        <taxon>Hexapoda</taxon>
        <taxon>Insecta</taxon>
        <taxon>Pterygota</taxon>
        <taxon>Neoptera</taxon>
        <taxon>Paraneoptera</taxon>
        <taxon>Hemiptera</taxon>
        <taxon>Heteroptera</taxon>
        <taxon>Panheteroptera</taxon>
        <taxon>Cimicomorpha</taxon>
        <taxon>Miridae</taxon>
        <taxon>Dicyphina</taxon>
        <taxon>Nesidiocoris</taxon>
    </lineage>
</organism>
<name>A0A6H5HEK8_9HEMI</name>
<protein>
    <submittedName>
        <fullName evidence="1">Uncharacterized protein</fullName>
    </submittedName>
</protein>
<dbReference type="EMBL" id="CADCXU010028682">
    <property type="protein sequence ID" value="CAB0015155.1"/>
    <property type="molecule type" value="Genomic_DNA"/>
</dbReference>
<evidence type="ECO:0000313" key="2">
    <source>
        <dbReference type="Proteomes" id="UP000479000"/>
    </source>
</evidence>
<feature type="non-terminal residue" evidence="1">
    <location>
        <position position="71"/>
    </location>
</feature>
<gene>
    <name evidence="1" type="ORF">NTEN_LOCUS19520</name>
</gene>
<dbReference type="AlphaFoldDB" id="A0A6H5HEK8"/>
<sequence length="71" mass="8435">MEFWTVLALWIMGRIPSSFVNYKKQSLRTRKSALYGKDHSNPSTVNRYKNFRGPKLKVNLPPKKFDDTRFK</sequence>
<evidence type="ECO:0000313" key="1">
    <source>
        <dbReference type="EMBL" id="CAB0015155.1"/>
    </source>
</evidence>